<evidence type="ECO:0000313" key="2">
    <source>
        <dbReference type="EMBL" id="MFD1631412.1"/>
    </source>
</evidence>
<dbReference type="InterPro" id="IPR003695">
    <property type="entry name" value="Ppx_GppA_N"/>
</dbReference>
<dbReference type="PANTHER" id="PTHR30005:SF0">
    <property type="entry name" value="RETROGRADE REGULATION PROTEIN 2"/>
    <property type="match status" value="1"/>
</dbReference>
<sequence length="290" mass="33012">MKYAAIDIGSNAIRLLIAEVKNEHHIRSYKKTILIRVPLRLGNDSFGKKKISKPKAEDFFRTMQAFKNLMEVYKVEEYMACATSAMREAKNGQEIIDKVNKKLDMNIEIVEGGKEASIIYASHFEEYLDKSKSYLYIDVGGGSTELSLFSNGAIRQSKSFDIGTIRILDKQDKAATWDDMRSWVFRNTKNLKLSAIGTGGNINKLYRLSETQEGEAMTYENLEHIADYLKSFTLEQRIDVVGLNKDRADVIIPASDIFLSVMKWAEIEDIYVPRLGMVDGIIQTLMDKHL</sequence>
<dbReference type="InterPro" id="IPR043129">
    <property type="entry name" value="ATPase_NBD"/>
</dbReference>
<evidence type="ECO:0000313" key="3">
    <source>
        <dbReference type="Proteomes" id="UP001597118"/>
    </source>
</evidence>
<dbReference type="Gene3D" id="3.30.420.150">
    <property type="entry name" value="Exopolyphosphatase. Domain 2"/>
    <property type="match status" value="1"/>
</dbReference>
<keyword evidence="3" id="KW-1185">Reference proteome</keyword>
<dbReference type="PANTHER" id="PTHR30005">
    <property type="entry name" value="EXOPOLYPHOSPHATASE"/>
    <property type="match status" value="1"/>
</dbReference>
<protein>
    <submittedName>
        <fullName evidence="2">Exopolyphosphatase</fullName>
    </submittedName>
</protein>
<organism evidence="2 3">
    <name type="scientific">Pseudopedobacter beijingensis</name>
    <dbReference type="NCBI Taxonomy" id="1207056"/>
    <lineage>
        <taxon>Bacteria</taxon>
        <taxon>Pseudomonadati</taxon>
        <taxon>Bacteroidota</taxon>
        <taxon>Sphingobacteriia</taxon>
        <taxon>Sphingobacteriales</taxon>
        <taxon>Sphingobacteriaceae</taxon>
        <taxon>Pseudopedobacter</taxon>
    </lineage>
</organism>
<evidence type="ECO:0000259" key="1">
    <source>
        <dbReference type="Pfam" id="PF02541"/>
    </source>
</evidence>
<dbReference type="CDD" id="cd24006">
    <property type="entry name" value="ASKHA_NBD_PPX_GppA"/>
    <property type="match status" value="1"/>
</dbReference>
<gene>
    <name evidence="2" type="ORF">ACFSAH_16180</name>
</gene>
<dbReference type="EMBL" id="JBHUDG010000047">
    <property type="protein sequence ID" value="MFD1631412.1"/>
    <property type="molecule type" value="Genomic_DNA"/>
</dbReference>
<name>A0ABW4IHC5_9SPHI</name>
<dbReference type="Pfam" id="PF02541">
    <property type="entry name" value="Ppx-GppA"/>
    <property type="match status" value="1"/>
</dbReference>
<dbReference type="Gene3D" id="3.30.420.40">
    <property type="match status" value="1"/>
</dbReference>
<dbReference type="SUPFAM" id="SSF53067">
    <property type="entry name" value="Actin-like ATPase domain"/>
    <property type="match status" value="2"/>
</dbReference>
<accession>A0ABW4IHC5</accession>
<proteinExistence type="predicted"/>
<dbReference type="RefSeq" id="WP_379663780.1">
    <property type="nucleotide sequence ID" value="NZ_JBHUDG010000047.1"/>
</dbReference>
<dbReference type="InterPro" id="IPR050273">
    <property type="entry name" value="GppA/Ppx_hydrolase"/>
</dbReference>
<dbReference type="Proteomes" id="UP001597118">
    <property type="component" value="Unassembled WGS sequence"/>
</dbReference>
<comment type="caution">
    <text evidence="2">The sequence shown here is derived from an EMBL/GenBank/DDBJ whole genome shotgun (WGS) entry which is preliminary data.</text>
</comment>
<reference evidence="3" key="1">
    <citation type="journal article" date="2019" name="Int. J. Syst. Evol. Microbiol.">
        <title>The Global Catalogue of Microorganisms (GCM) 10K type strain sequencing project: providing services to taxonomists for standard genome sequencing and annotation.</title>
        <authorList>
            <consortium name="The Broad Institute Genomics Platform"/>
            <consortium name="The Broad Institute Genome Sequencing Center for Infectious Disease"/>
            <person name="Wu L."/>
            <person name="Ma J."/>
        </authorList>
    </citation>
    <scope>NUCLEOTIDE SEQUENCE [LARGE SCALE GENOMIC DNA]</scope>
    <source>
        <strain evidence="3">CCUG 53762</strain>
    </source>
</reference>
<feature type="domain" description="Ppx/GppA phosphatase N-terminal" evidence="1">
    <location>
        <begin position="38"/>
        <end position="289"/>
    </location>
</feature>